<sequence length="283" mass="29826">MYKKFLLSSMATAAIVLFNVQFSAYAKSLKVADGKTVTHSNISHNAYAITAEGSNTAIELLDNTTIKGTTFDILFGLEAKDGATLKMIGGDITVSRIGANFSNSKSDENKLKNVKISRSKNKKTLITGIVTDKESNVTLEDVTVTQANHGVVAYNQSQITISGGSYKGKNVGVYAGSGSKITLISSREGTLQITSSSNGRVLYTNGLHSSITMTEGTVSGEAALIAENGGHIKITDVSLTTNGHVIAAAADSFDSMIELYENTTINNTRAGLLANNGGRIKMV</sequence>
<dbReference type="SUPFAM" id="SSF51126">
    <property type="entry name" value="Pectin lyase-like"/>
    <property type="match status" value="1"/>
</dbReference>
<evidence type="ECO:0000313" key="3">
    <source>
        <dbReference type="Proteomes" id="UP000230791"/>
    </source>
</evidence>
<dbReference type="OrthoDB" id="7922675at2"/>
<dbReference type="InterPro" id="IPR011050">
    <property type="entry name" value="Pectin_lyase_fold/virulence"/>
</dbReference>
<accession>A0A2N9Y8E6</accession>
<dbReference type="InterPro" id="IPR012332">
    <property type="entry name" value="Autotransporter_pectin_lyase_C"/>
</dbReference>
<keyword evidence="1" id="KW-0732">Signal</keyword>
<comment type="caution">
    <text evidence="2">The sequence shown here is derived from an EMBL/GenBank/DDBJ whole genome shotgun (WGS) entry which is preliminary data.</text>
</comment>
<dbReference type="Gene3D" id="2.160.20.20">
    <property type="match status" value="1"/>
</dbReference>
<evidence type="ECO:0000256" key="1">
    <source>
        <dbReference type="SAM" id="SignalP"/>
    </source>
</evidence>
<evidence type="ECO:0000313" key="2">
    <source>
        <dbReference type="EMBL" id="PIT67979.1"/>
    </source>
</evidence>
<dbReference type="Proteomes" id="UP000230791">
    <property type="component" value="Unassembled WGS sequence"/>
</dbReference>
<dbReference type="AlphaFoldDB" id="A0A2N9Y8E6"/>
<gene>
    <name evidence="2" type="ORF">CEV08_08890</name>
</gene>
<name>A0A2N9Y8E6_9HYPH</name>
<proteinExistence type="predicted"/>
<feature type="chain" id="PRO_5014744431" description="Auto-transporter adhesin head GIN domain-containing protein" evidence="1">
    <location>
        <begin position="27"/>
        <end position="283"/>
    </location>
</feature>
<dbReference type="RefSeq" id="WP_100131251.1">
    <property type="nucleotide sequence ID" value="NZ_CADDYJ010000001.1"/>
</dbReference>
<reference evidence="2 3" key="1">
    <citation type="submission" date="2017-06" db="EMBL/GenBank/DDBJ databases">
        <title>Draft genome of Bartonella tribocorum C635.</title>
        <authorList>
            <person name="Hadjadj L."/>
            <person name="Jiyipong T."/>
            <person name="Diene S.M."/>
            <person name="Morand S."/>
            <person name="Rolain J.-M."/>
        </authorList>
    </citation>
    <scope>NUCLEOTIDE SEQUENCE [LARGE SCALE GENOMIC DNA]</scope>
    <source>
        <strain evidence="2 3">C635</strain>
    </source>
</reference>
<dbReference type="EMBL" id="NJPP01000056">
    <property type="protein sequence ID" value="PIT67979.1"/>
    <property type="molecule type" value="Genomic_DNA"/>
</dbReference>
<organism evidence="2 3">
    <name type="scientific">Bartonella tribocorum</name>
    <dbReference type="NCBI Taxonomy" id="85701"/>
    <lineage>
        <taxon>Bacteria</taxon>
        <taxon>Pseudomonadati</taxon>
        <taxon>Pseudomonadota</taxon>
        <taxon>Alphaproteobacteria</taxon>
        <taxon>Hyphomicrobiales</taxon>
        <taxon>Bartonellaceae</taxon>
        <taxon>Bartonella</taxon>
    </lineage>
</organism>
<protein>
    <recommendedName>
        <fullName evidence="4">Auto-transporter adhesin head GIN domain-containing protein</fullName>
    </recommendedName>
</protein>
<evidence type="ECO:0008006" key="4">
    <source>
        <dbReference type="Google" id="ProtNLM"/>
    </source>
</evidence>
<feature type="signal peptide" evidence="1">
    <location>
        <begin position="1"/>
        <end position="26"/>
    </location>
</feature>